<evidence type="ECO:0000313" key="4">
    <source>
        <dbReference type="Proteomes" id="UP000827892"/>
    </source>
</evidence>
<gene>
    <name evidence="2" type="ORF">L3Y34_002642</name>
    <name evidence="3" type="ORF">L5515_005488</name>
</gene>
<accession>A0AAE9ENK1</accession>
<dbReference type="AlphaFoldDB" id="A0AAE9ENK1"/>
<dbReference type="Proteomes" id="UP000827892">
    <property type="component" value="Chromosome III"/>
</dbReference>
<proteinExistence type="predicted"/>
<organism evidence="3 5">
    <name type="scientific">Caenorhabditis briggsae</name>
    <dbReference type="NCBI Taxonomy" id="6238"/>
    <lineage>
        <taxon>Eukaryota</taxon>
        <taxon>Metazoa</taxon>
        <taxon>Ecdysozoa</taxon>
        <taxon>Nematoda</taxon>
        <taxon>Chromadorea</taxon>
        <taxon>Rhabditida</taxon>
        <taxon>Rhabditina</taxon>
        <taxon>Rhabditomorpha</taxon>
        <taxon>Rhabditoidea</taxon>
        <taxon>Rhabditidae</taxon>
        <taxon>Peloderinae</taxon>
        <taxon>Caenorhabditis</taxon>
    </lineage>
</organism>
<evidence type="ECO:0000313" key="2">
    <source>
        <dbReference type="EMBL" id="ULU03197.1"/>
    </source>
</evidence>
<reference evidence="3 5" key="1">
    <citation type="submission" date="2022-04" db="EMBL/GenBank/DDBJ databases">
        <title>Chromosome-level reference genomes for two strains of Caenorhabditis briggsae: an improved platform for comparative genomics.</title>
        <authorList>
            <person name="Stevens L."/>
            <person name="Andersen E."/>
        </authorList>
    </citation>
    <scope>NUCLEOTIDE SEQUENCE [LARGE SCALE GENOMIC DNA]</scope>
    <source>
        <strain evidence="3">VX34</strain>
        <tissue evidence="3">Whole-organism</tissue>
    </source>
</reference>
<dbReference type="EMBL" id="CP092622">
    <property type="protein sequence ID" value="UMM25830.1"/>
    <property type="molecule type" value="Genomic_DNA"/>
</dbReference>
<dbReference type="EMBL" id="CP090893">
    <property type="protein sequence ID" value="ULU03197.1"/>
    <property type="molecule type" value="Genomic_DNA"/>
</dbReference>
<name>A0AAE9ENK1_CAEBR</name>
<feature type="region of interest" description="Disordered" evidence="1">
    <location>
        <begin position="1"/>
        <end position="39"/>
    </location>
</feature>
<keyword evidence="5" id="KW-1185">Reference proteome</keyword>
<feature type="compositionally biased region" description="Basic and acidic residues" evidence="1">
    <location>
        <begin position="1"/>
        <end position="11"/>
    </location>
</feature>
<sequence>MSKNEEKETKRGKNGKKNGKKEEKSGKMSKENEEKMGEIEENLEKILEKIEIEEKKTPEQLEAARIVKEAKLAAKKAEEYKKLDEQIEEHVKIFQDPNVDFHGKMQQLIDIPANIKHALLDKKRSERLFSSIPLEMFETAFDPANERYATSRPVLIHVISFIVQCTAPEVHKKFKPVMANIVASVAPRDNKAEMNTVVYNDMTTIVCTWADERGDGKCIYDLLRHLTTHFNAQKMNLEVGQFLLCVRMLIQKVYMIAPIERLSAESFDNRMWTIGILSIVRRLLQERPEKFTKDLRQLLWDVISSMTRVAGIGWFNIDKSFAKLVIQLNHTEMQLALIDAHNPDILQFNRNLRILEMYTTAICEGDLYGDSEQSIIPHTVGESTRYLLNFWTECFLQKIELPTQLALSIFHFAVYIFVHEELKITDDKVRKNFGNCALSTAFTILEQATEADLKGEIGQLFSDMLERLAEFENLNDQVPIFLMRFLDKIRMADDYETWKGKVIDVECCLMDLRGRIDWYSKKTLKEADGYLRRFTEPEKHELNHHVFKIFNELPRVN</sequence>
<dbReference type="Proteomes" id="UP000829354">
    <property type="component" value="Chromosome III"/>
</dbReference>
<evidence type="ECO:0000313" key="5">
    <source>
        <dbReference type="Proteomes" id="UP000829354"/>
    </source>
</evidence>
<reference evidence="2 4" key="2">
    <citation type="submission" date="2022-05" db="EMBL/GenBank/DDBJ databases">
        <title>Chromosome-level reference genomes for two strains of Caenorhabditis briggsae: an improved platform for comparative genomics.</title>
        <authorList>
            <person name="Stevens L."/>
            <person name="Andersen E.C."/>
        </authorList>
    </citation>
    <scope>NUCLEOTIDE SEQUENCE [LARGE SCALE GENOMIC DNA]</scope>
    <source>
        <strain evidence="2">QX1410_ONT</strain>
        <tissue evidence="2">Whole-organism</tissue>
    </source>
</reference>
<protein>
    <submittedName>
        <fullName evidence="3">Uncharacterized protein</fullName>
    </submittedName>
</protein>
<evidence type="ECO:0000313" key="3">
    <source>
        <dbReference type="EMBL" id="UMM25830.1"/>
    </source>
</evidence>
<feature type="compositionally biased region" description="Basic and acidic residues" evidence="1">
    <location>
        <begin position="20"/>
        <end position="39"/>
    </location>
</feature>
<evidence type="ECO:0000256" key="1">
    <source>
        <dbReference type="SAM" id="MobiDB-lite"/>
    </source>
</evidence>